<keyword evidence="9" id="KW-1185">Reference proteome</keyword>
<evidence type="ECO:0000256" key="2">
    <source>
        <dbReference type="ARBA" id="ARBA00022676"/>
    </source>
</evidence>
<evidence type="ECO:0000256" key="4">
    <source>
        <dbReference type="ARBA" id="ARBA00022692"/>
    </source>
</evidence>
<accession>A0ABD3BZY4</accession>
<dbReference type="AlphaFoldDB" id="A0ABD3BZY4"/>
<feature type="domain" description="Hydroxyproline O-arabinosyltransferase-like" evidence="7">
    <location>
        <begin position="69"/>
        <end position="362"/>
    </location>
</feature>
<protein>
    <submittedName>
        <fullName evidence="8">Hydroxyproline O-arabinosyltransferase rdn2</fullName>
        <ecNumber evidence="8">2.4.2.58</ecNumber>
    </submittedName>
</protein>
<name>A0ABD3BZY4_9LAMI</name>
<dbReference type="InterPro" id="IPR056508">
    <property type="entry name" value="HPAT-like"/>
</dbReference>
<dbReference type="PANTHER" id="PTHR31485:SF36">
    <property type="entry name" value="HYDROXYPROLINE O-ARABINOSYLTRANSFERASE 3"/>
    <property type="match status" value="1"/>
</dbReference>
<dbReference type="EMBL" id="JAVIJP010000060">
    <property type="protein sequence ID" value="KAL3622629.1"/>
    <property type="molecule type" value="Genomic_DNA"/>
</dbReference>
<keyword evidence="4" id="KW-0812">Transmembrane</keyword>
<dbReference type="Proteomes" id="UP001632038">
    <property type="component" value="Unassembled WGS sequence"/>
</dbReference>
<reference evidence="9" key="1">
    <citation type="journal article" date="2024" name="IScience">
        <title>Strigolactones Initiate the Formation of Haustorium-like Structures in Castilleja.</title>
        <authorList>
            <person name="Buerger M."/>
            <person name="Peterson D."/>
            <person name="Chory J."/>
        </authorList>
    </citation>
    <scope>NUCLEOTIDE SEQUENCE [LARGE SCALE GENOMIC DNA]</scope>
</reference>
<gene>
    <name evidence="8" type="primary">RDN2</name>
    <name evidence="8" type="ORF">CASFOL_034040</name>
</gene>
<evidence type="ECO:0000256" key="5">
    <source>
        <dbReference type="ARBA" id="ARBA00022989"/>
    </source>
</evidence>
<comment type="caution">
    <text evidence="8">The sequence shown here is derived from an EMBL/GenBank/DDBJ whole genome shotgun (WGS) entry which is preliminary data.</text>
</comment>
<organism evidence="8 9">
    <name type="scientific">Castilleja foliolosa</name>
    <dbReference type="NCBI Taxonomy" id="1961234"/>
    <lineage>
        <taxon>Eukaryota</taxon>
        <taxon>Viridiplantae</taxon>
        <taxon>Streptophyta</taxon>
        <taxon>Embryophyta</taxon>
        <taxon>Tracheophyta</taxon>
        <taxon>Spermatophyta</taxon>
        <taxon>Magnoliopsida</taxon>
        <taxon>eudicotyledons</taxon>
        <taxon>Gunneridae</taxon>
        <taxon>Pentapetalae</taxon>
        <taxon>asterids</taxon>
        <taxon>lamiids</taxon>
        <taxon>Lamiales</taxon>
        <taxon>Orobanchaceae</taxon>
        <taxon>Pedicularideae</taxon>
        <taxon>Castillejinae</taxon>
        <taxon>Castilleja</taxon>
    </lineage>
</organism>
<evidence type="ECO:0000256" key="1">
    <source>
        <dbReference type="ARBA" id="ARBA00004167"/>
    </source>
</evidence>
<sequence>MRLATLIFLLILSFALLSLTYNLFTMIIHYRDSGPSKQASKEKHSRFQIDPVIANPKHATTTKNQGLKFHIALTATNTSYSKWQSRIMYYWYKKNKDLPGSDMGSFTRILHSGSPDDLMDEIPSFVVDPLPDGYDLGYVVLNRPWAFVQWLEKTTIEEEFILMAEPDHIFLKPLPNLGYEEYPAAYPFFYITPKVHAKVIRKFFPEEMGPVTNIDPIGNSPVIIKKDLLEKIAPTWMNVSIRMKVDTETDEAFGWVLEMYAYAVASAIHGVQHILWKHFMLQPPWDLETANNYILHFTYSCNYSLKGKLTYGKTGEWHFDKREYLDKPPPRNLSLPPTGVPESVVTLIKMINEATANLPNWDTTL</sequence>
<evidence type="ECO:0000259" key="7">
    <source>
        <dbReference type="Pfam" id="PF23452"/>
    </source>
</evidence>
<evidence type="ECO:0000313" key="9">
    <source>
        <dbReference type="Proteomes" id="UP001632038"/>
    </source>
</evidence>
<dbReference type="InterPro" id="IPR044845">
    <property type="entry name" value="HPAT/SRGT1-like"/>
</dbReference>
<keyword evidence="2 8" id="KW-0328">Glycosyltransferase</keyword>
<keyword evidence="6" id="KW-0472">Membrane</keyword>
<dbReference type="GO" id="GO:1990585">
    <property type="term" value="F:hydroxyproline O-arabinosyltransferase activity"/>
    <property type="evidence" value="ECO:0007669"/>
    <property type="project" value="UniProtKB-EC"/>
</dbReference>
<proteinExistence type="predicted"/>
<evidence type="ECO:0000313" key="8">
    <source>
        <dbReference type="EMBL" id="KAL3622629.1"/>
    </source>
</evidence>
<dbReference type="EC" id="2.4.2.58" evidence="8"/>
<comment type="subcellular location">
    <subcellularLocation>
        <location evidence="1">Membrane</location>
        <topology evidence="1">Single-pass membrane protein</topology>
    </subcellularLocation>
</comment>
<evidence type="ECO:0000256" key="3">
    <source>
        <dbReference type="ARBA" id="ARBA00022679"/>
    </source>
</evidence>
<dbReference type="Pfam" id="PF23452">
    <property type="entry name" value="HPAT"/>
    <property type="match status" value="1"/>
</dbReference>
<dbReference type="GO" id="GO:0016020">
    <property type="term" value="C:membrane"/>
    <property type="evidence" value="ECO:0007669"/>
    <property type="project" value="UniProtKB-SubCell"/>
</dbReference>
<evidence type="ECO:0000256" key="6">
    <source>
        <dbReference type="ARBA" id="ARBA00023136"/>
    </source>
</evidence>
<dbReference type="PANTHER" id="PTHR31485">
    <property type="entry name" value="PEPTIDYL SERINE ALPHA-GALACTOSYLTRANSFERASE"/>
    <property type="match status" value="1"/>
</dbReference>
<keyword evidence="3 8" id="KW-0808">Transferase</keyword>
<keyword evidence="5" id="KW-1133">Transmembrane helix</keyword>